<reference evidence="3" key="1">
    <citation type="submission" date="2017-01" db="EMBL/GenBank/DDBJ databases">
        <authorList>
            <person name="Varghese N."/>
            <person name="Submissions S."/>
        </authorList>
    </citation>
    <scope>NUCLEOTIDE SEQUENCE [LARGE SCALE GENOMIC DNA]</scope>
    <source>
        <strain evidence="3">ATCC 51758</strain>
    </source>
</reference>
<dbReference type="RefSeq" id="WP_076600383.1">
    <property type="nucleotide sequence ID" value="NZ_FTMD01000001.1"/>
</dbReference>
<organism evidence="2 3">
    <name type="scientific">Aromatoleum tolulyticum</name>
    <dbReference type="NCBI Taxonomy" id="34027"/>
    <lineage>
        <taxon>Bacteria</taxon>
        <taxon>Pseudomonadati</taxon>
        <taxon>Pseudomonadota</taxon>
        <taxon>Betaproteobacteria</taxon>
        <taxon>Rhodocyclales</taxon>
        <taxon>Rhodocyclaceae</taxon>
        <taxon>Aromatoleum</taxon>
    </lineage>
</organism>
<feature type="transmembrane region" description="Helical" evidence="1">
    <location>
        <begin position="57"/>
        <end position="77"/>
    </location>
</feature>
<sequence>MTGRTWLRPTWLFNRRVGVALLWALLVAGIAVAVNVAGIHVVGGIDGWERWLHAHSAHFLVWRLFLYAATAYGWWWMRKRLRQREPSAETHHRLLRVEIAAVTTIVLLEGSQLLRHG</sequence>
<accession>A0A1N6NN40</accession>
<protein>
    <submittedName>
        <fullName evidence="2">Uncharacterized protein</fullName>
    </submittedName>
</protein>
<keyword evidence="1" id="KW-0812">Transmembrane</keyword>
<proteinExistence type="predicted"/>
<dbReference type="STRING" id="34027.SAMN05421829_101374"/>
<keyword evidence="1" id="KW-0472">Membrane</keyword>
<name>A0A1N6NN40_9RHOO</name>
<dbReference type="EMBL" id="FTMD01000001">
    <property type="protein sequence ID" value="SIP93443.1"/>
    <property type="molecule type" value="Genomic_DNA"/>
</dbReference>
<keyword evidence="1" id="KW-1133">Transmembrane helix</keyword>
<evidence type="ECO:0000256" key="1">
    <source>
        <dbReference type="SAM" id="Phobius"/>
    </source>
</evidence>
<keyword evidence="3" id="KW-1185">Reference proteome</keyword>
<dbReference type="Proteomes" id="UP000186819">
    <property type="component" value="Unassembled WGS sequence"/>
</dbReference>
<evidence type="ECO:0000313" key="2">
    <source>
        <dbReference type="EMBL" id="SIP93443.1"/>
    </source>
</evidence>
<evidence type="ECO:0000313" key="3">
    <source>
        <dbReference type="Proteomes" id="UP000186819"/>
    </source>
</evidence>
<gene>
    <name evidence="2" type="ORF">SAMN05421829_101374</name>
</gene>
<dbReference type="AlphaFoldDB" id="A0A1N6NN40"/>
<dbReference type="OrthoDB" id="8970903at2"/>